<dbReference type="AlphaFoldDB" id="A0A380FH57"/>
<sequence>MSQYKLRSTGLIYYRFLKDLAGLDHTDIKIQVIPEVLNRLEDDAAQITDEAHHLMNNHAILLYPLDILEFAPLAVWIEAYVNYFKSMLGLEEIDESNEVTKFTCIHRYTGII</sequence>
<evidence type="ECO:0000313" key="1">
    <source>
        <dbReference type="EMBL" id="SUM33488.1"/>
    </source>
</evidence>
<dbReference type="EMBL" id="UHDK01000001">
    <property type="protein sequence ID" value="SUM33488.1"/>
    <property type="molecule type" value="Genomic_DNA"/>
</dbReference>
<reference evidence="1 2" key="1">
    <citation type="submission" date="2018-06" db="EMBL/GenBank/DDBJ databases">
        <authorList>
            <consortium name="Pathogen Informatics"/>
            <person name="Doyle S."/>
        </authorList>
    </citation>
    <scope>NUCLEOTIDE SEQUENCE [LARGE SCALE GENOMIC DNA]</scope>
    <source>
        <strain evidence="1 2">NCTC12195</strain>
    </source>
</reference>
<evidence type="ECO:0000313" key="2">
    <source>
        <dbReference type="Proteomes" id="UP000255277"/>
    </source>
</evidence>
<accession>A0A380FH57</accession>
<organism evidence="1 2">
    <name type="scientific">Staphylococcus gallinarum</name>
    <dbReference type="NCBI Taxonomy" id="1293"/>
    <lineage>
        <taxon>Bacteria</taxon>
        <taxon>Bacillati</taxon>
        <taxon>Bacillota</taxon>
        <taxon>Bacilli</taxon>
        <taxon>Bacillales</taxon>
        <taxon>Staphylococcaceae</taxon>
        <taxon>Staphylococcus</taxon>
    </lineage>
</organism>
<protein>
    <submittedName>
        <fullName evidence="1">Uncharacterized protein</fullName>
    </submittedName>
</protein>
<dbReference type="Proteomes" id="UP000255277">
    <property type="component" value="Unassembled WGS sequence"/>
</dbReference>
<proteinExistence type="predicted"/>
<gene>
    <name evidence="1" type="ORF">NCTC12195_02950</name>
</gene>
<name>A0A380FH57_STAGA</name>